<dbReference type="AlphaFoldDB" id="A6DHD2"/>
<dbReference type="Gene3D" id="3.30.2350.10">
    <property type="entry name" value="Pseudouridine synthase"/>
    <property type="match status" value="1"/>
</dbReference>
<dbReference type="CDD" id="cd00165">
    <property type="entry name" value="S4"/>
    <property type="match status" value="1"/>
</dbReference>
<dbReference type="PROSITE" id="PS50889">
    <property type="entry name" value="S4"/>
    <property type="match status" value="1"/>
</dbReference>
<keyword evidence="4" id="KW-0413">Isomerase</keyword>
<comment type="function">
    <text evidence="4">Responsible for synthesis of pseudouridine from uracil.</text>
</comment>
<dbReference type="SUPFAM" id="SSF55174">
    <property type="entry name" value="Alpha-L RNA-binding motif"/>
    <property type="match status" value="1"/>
</dbReference>
<dbReference type="GO" id="GO:0009982">
    <property type="term" value="F:pseudouridine synthase activity"/>
    <property type="evidence" value="ECO:0007669"/>
    <property type="project" value="InterPro"/>
</dbReference>
<evidence type="ECO:0000313" key="7">
    <source>
        <dbReference type="Proteomes" id="UP000004947"/>
    </source>
</evidence>
<dbReference type="InterPro" id="IPR006225">
    <property type="entry name" value="PsdUridine_synth_RluC/D"/>
</dbReference>
<dbReference type="EC" id="5.4.99.-" evidence="4"/>
<feature type="domain" description="Pseudouridine synthase RsuA/RluA-like" evidence="5">
    <location>
        <begin position="102"/>
        <end position="253"/>
    </location>
</feature>
<evidence type="ECO:0000313" key="6">
    <source>
        <dbReference type="EMBL" id="EDM29015.1"/>
    </source>
</evidence>
<comment type="similarity">
    <text evidence="1 4">Belongs to the pseudouridine synthase RluA family.</text>
</comment>
<evidence type="ECO:0000259" key="5">
    <source>
        <dbReference type="Pfam" id="PF00849"/>
    </source>
</evidence>
<dbReference type="Pfam" id="PF00849">
    <property type="entry name" value="PseudoU_synth_2"/>
    <property type="match status" value="1"/>
</dbReference>
<dbReference type="InterPro" id="IPR020103">
    <property type="entry name" value="PsdUridine_synth_cat_dom_sf"/>
</dbReference>
<dbReference type="NCBIfam" id="TIGR00005">
    <property type="entry name" value="rluA_subfam"/>
    <property type="match status" value="1"/>
</dbReference>
<sequence>MSSKEPKTPEELEEMLRVVRKKITPETEGHGVLDFLCTKFTYRSREDWQEALLDGSSQINGKQVEDYNAILKAGDVISLDVTKIPEPDIDRDFKVVYEDDDILMVEKTGDLPVHPAGSFFKNTLWYMLVKQFGNVHIMNRLDRETSGLVLIARHHKAASVLGKQFERRQVGKEYDVLVEGLVSWDQYDALGYMGPAVSSKIRKKFSFTEAEDWQDYGKHSARTEFSVLRRSHELSHLHCRLHTGRTHQIRATLLSLGFPLVGDKIYGLDEQFFLSFIDGALTEQDYQKMRLRRQALHCSLMSFTHPMSGEDVVFESSLPKELAELILS</sequence>
<dbReference type="SUPFAM" id="SSF55120">
    <property type="entry name" value="Pseudouridine synthase"/>
    <property type="match status" value="1"/>
</dbReference>
<evidence type="ECO:0000256" key="3">
    <source>
        <dbReference type="PROSITE-ProRule" id="PRU00182"/>
    </source>
</evidence>
<evidence type="ECO:0000256" key="1">
    <source>
        <dbReference type="ARBA" id="ARBA00010876"/>
    </source>
</evidence>
<reference evidence="6 7" key="1">
    <citation type="journal article" date="2010" name="J. Bacteriol.">
        <title>Genome sequence of Lentisphaera araneosa HTCC2155T, the type species of the order Lentisphaerales in the phylum Lentisphaerae.</title>
        <authorList>
            <person name="Thrash J.C."/>
            <person name="Cho J.C."/>
            <person name="Vergin K.L."/>
            <person name="Morris R.M."/>
            <person name="Giovannoni S.J."/>
        </authorList>
    </citation>
    <scope>NUCLEOTIDE SEQUENCE [LARGE SCALE GENOMIC DNA]</scope>
    <source>
        <strain evidence="6 7">HTCC2155</strain>
    </source>
</reference>
<dbReference type="GO" id="GO:0140098">
    <property type="term" value="F:catalytic activity, acting on RNA"/>
    <property type="evidence" value="ECO:0007669"/>
    <property type="project" value="UniProtKB-ARBA"/>
</dbReference>
<dbReference type="InterPro" id="IPR006145">
    <property type="entry name" value="PsdUridine_synth_RsuA/RluA"/>
</dbReference>
<feature type="active site" evidence="2">
    <location>
        <position position="142"/>
    </location>
</feature>
<dbReference type="eggNOG" id="COG0564">
    <property type="taxonomic scope" value="Bacteria"/>
</dbReference>
<keyword evidence="7" id="KW-1185">Reference proteome</keyword>
<comment type="catalytic activity">
    <reaction evidence="4">
        <text>a uridine in RNA = a pseudouridine in RNA</text>
        <dbReference type="Rhea" id="RHEA:48348"/>
        <dbReference type="Rhea" id="RHEA-COMP:12068"/>
        <dbReference type="Rhea" id="RHEA-COMP:12069"/>
        <dbReference type="ChEBI" id="CHEBI:65314"/>
        <dbReference type="ChEBI" id="CHEBI:65315"/>
    </reaction>
</comment>
<dbReference type="GO" id="GO:0000455">
    <property type="term" value="P:enzyme-directed rRNA pseudouridine synthesis"/>
    <property type="evidence" value="ECO:0007669"/>
    <property type="project" value="TreeGrafter"/>
</dbReference>
<dbReference type="InterPro" id="IPR050188">
    <property type="entry name" value="RluA_PseudoU_synthase"/>
</dbReference>
<keyword evidence="3" id="KW-0694">RNA-binding</keyword>
<evidence type="ECO:0000256" key="2">
    <source>
        <dbReference type="PIRSR" id="PIRSR606225-1"/>
    </source>
</evidence>
<dbReference type="EMBL" id="ABCK01000003">
    <property type="protein sequence ID" value="EDM29015.1"/>
    <property type="molecule type" value="Genomic_DNA"/>
</dbReference>
<accession>A6DHD2</accession>
<gene>
    <name evidence="6" type="ORF">LNTAR_14402</name>
</gene>
<dbReference type="GO" id="GO:0003723">
    <property type="term" value="F:RNA binding"/>
    <property type="evidence" value="ECO:0007669"/>
    <property type="project" value="UniProtKB-KW"/>
</dbReference>
<evidence type="ECO:0000256" key="4">
    <source>
        <dbReference type="RuleBase" id="RU362028"/>
    </source>
</evidence>
<dbReference type="PANTHER" id="PTHR21600:SF44">
    <property type="entry name" value="RIBOSOMAL LARGE SUBUNIT PSEUDOURIDINE SYNTHASE D"/>
    <property type="match status" value="1"/>
</dbReference>
<organism evidence="6 7">
    <name type="scientific">Lentisphaera araneosa HTCC2155</name>
    <dbReference type="NCBI Taxonomy" id="313628"/>
    <lineage>
        <taxon>Bacteria</taxon>
        <taxon>Pseudomonadati</taxon>
        <taxon>Lentisphaerota</taxon>
        <taxon>Lentisphaeria</taxon>
        <taxon>Lentisphaerales</taxon>
        <taxon>Lentisphaeraceae</taxon>
        <taxon>Lentisphaera</taxon>
    </lineage>
</organism>
<proteinExistence type="inferred from homology"/>
<dbReference type="PANTHER" id="PTHR21600">
    <property type="entry name" value="MITOCHONDRIAL RNA PSEUDOURIDINE SYNTHASE"/>
    <property type="match status" value="1"/>
</dbReference>
<dbReference type="OrthoDB" id="305739at2"/>
<protein>
    <recommendedName>
        <fullName evidence="4">Pseudouridine synthase</fullName>
        <ecNumber evidence="4">5.4.99.-</ecNumber>
    </recommendedName>
</protein>
<dbReference type="RefSeq" id="WP_007277317.1">
    <property type="nucleotide sequence ID" value="NZ_ABCK01000003.1"/>
</dbReference>
<dbReference type="CDD" id="cd02869">
    <property type="entry name" value="PseudoU_synth_RluA_like"/>
    <property type="match status" value="1"/>
</dbReference>
<dbReference type="STRING" id="313628.LNTAR_14402"/>
<name>A6DHD2_9BACT</name>
<comment type="caution">
    <text evidence="6">The sequence shown here is derived from an EMBL/GenBank/DDBJ whole genome shotgun (WGS) entry which is preliminary data.</text>
</comment>
<dbReference type="Proteomes" id="UP000004947">
    <property type="component" value="Unassembled WGS sequence"/>
</dbReference>